<dbReference type="RefSeq" id="WP_239679081.1">
    <property type="nucleotide sequence ID" value="NZ_CP070499.1"/>
</dbReference>
<dbReference type="Proteomes" id="UP000662857">
    <property type="component" value="Chromosome"/>
</dbReference>
<keyword evidence="1" id="KW-0802">TPR repeat</keyword>
<evidence type="ECO:0000313" key="4">
    <source>
        <dbReference type="Proteomes" id="UP000662857"/>
    </source>
</evidence>
<dbReference type="Gene3D" id="1.25.40.10">
    <property type="entry name" value="Tetratricopeptide repeat domain"/>
    <property type="match status" value="1"/>
</dbReference>
<dbReference type="SUPFAM" id="SSF48452">
    <property type="entry name" value="TPR-like"/>
    <property type="match status" value="1"/>
</dbReference>
<feature type="compositionally biased region" description="Basic residues" evidence="2">
    <location>
        <begin position="889"/>
        <end position="901"/>
    </location>
</feature>
<dbReference type="Pfam" id="PF13414">
    <property type="entry name" value="TPR_11"/>
    <property type="match status" value="1"/>
</dbReference>
<evidence type="ECO:0000256" key="2">
    <source>
        <dbReference type="SAM" id="MobiDB-lite"/>
    </source>
</evidence>
<dbReference type="PROSITE" id="PS50005">
    <property type="entry name" value="TPR"/>
    <property type="match status" value="1"/>
</dbReference>
<organism evidence="3 4">
    <name type="scientific">Natronosporangium hydrolyticum</name>
    <dbReference type="NCBI Taxonomy" id="2811111"/>
    <lineage>
        <taxon>Bacteria</taxon>
        <taxon>Bacillati</taxon>
        <taxon>Actinomycetota</taxon>
        <taxon>Actinomycetes</taxon>
        <taxon>Micromonosporales</taxon>
        <taxon>Micromonosporaceae</taxon>
        <taxon>Natronosporangium</taxon>
    </lineage>
</organism>
<evidence type="ECO:0000256" key="1">
    <source>
        <dbReference type="PROSITE-ProRule" id="PRU00339"/>
    </source>
</evidence>
<feature type="region of interest" description="Disordered" evidence="2">
    <location>
        <begin position="884"/>
        <end position="911"/>
    </location>
</feature>
<feature type="region of interest" description="Disordered" evidence="2">
    <location>
        <begin position="371"/>
        <end position="398"/>
    </location>
</feature>
<sequence>MSHRAGTHSRFGPTRLRLPHPRLAALPLAAVVTGLVLAMATEPVRTAIVRSVELEPGAAGERLGALAALVVAVGSLLASVRLWRSHRQAAHPGTIEIVPPVEVPDQLRPEEITAALRGELTSMNLTSPSTVPGEAAPQDFITDVRTAAASPSRGWRLALAAVLWLRPPLPYQVALVIRVDQRRVGLTVEVRSRVGRGLYVTTVWDDSWEQVISRAACHIAAQVLPRTSLSRLPPWTPWRGVRIDPEVFCHFHDARRYAASGRFEEAIAEFNRATALDPRNPYIRFEKATVLEQLGLYIDALAIYVDVTVMESWYDRRVWRRYRQRFGDRRHQHRRPWFLRRSPNGAAALQLARYRMVTALATSNRLTAQWEKHRRPMAEPTGVATPGPWPGRDPQGRRQEDAERVIHRLRHHLGAYGTLMLRWTDPKSAAVSSADIEGDRGAMRRVLQFAAMVEAQEIADDYRWTTLRRWRRGLPVSQSAIRILPPWSALQYRYVEIVQASQATADESSDPPAQWWRLPLISDKQARLPVAGVEWQPPNETARLPWPPPPELVSRLVSKALRQQRRWLPYWLPAHRGWLEHYNAACLYAVGMLTNELVTTETLTETAAAHHQQLVKLAIDQLRLAVMGADSQFAAGRADWLRWGDQDLDDLRVTRDFDTFVDRYLPGVSPLIRLPPNAALLAITRHLARLVEQYARTRRRAWERAADSGEPVDMRDEPAWWKLLRAFCRDYRDWATRLSLIAMLTRASPDFDPAMPGIGQDKEWATVAWRPMHQGGQVPRSSVDRVREWLETEVTLHRSAEALIRRRNQALDDLHQVLVEALIDEALHELWFAAADSRTIADAHVTAWWRVERYMRSLRHGRLADPDMAQVRAGLEAIRDQAGAALGGSRRRRLRGSGKLRSRPDQPMGQP</sequence>
<dbReference type="KEGG" id="nhy:JQS43_11485"/>
<proteinExistence type="predicted"/>
<accession>A0A895YQ28</accession>
<name>A0A895YQ28_9ACTN</name>
<dbReference type="AlphaFoldDB" id="A0A895YQ28"/>
<dbReference type="InterPro" id="IPR019734">
    <property type="entry name" value="TPR_rpt"/>
</dbReference>
<evidence type="ECO:0000313" key="3">
    <source>
        <dbReference type="EMBL" id="QSB16846.1"/>
    </source>
</evidence>
<keyword evidence="4" id="KW-1185">Reference proteome</keyword>
<gene>
    <name evidence="3" type="ORF">JQS43_11485</name>
</gene>
<reference evidence="3" key="1">
    <citation type="submission" date="2021-02" db="EMBL/GenBank/DDBJ databases">
        <title>Natrosporangium hydrolyticum gen. nov., sp. nov, a haloalkaliphilic actinobacterium from a soda solonchak soil.</title>
        <authorList>
            <person name="Sorokin D.Y."/>
            <person name="Khijniak T.V."/>
            <person name="Zakharycheva A.P."/>
            <person name="Boueva O.V."/>
            <person name="Ariskina E.V."/>
            <person name="Hahnke R.L."/>
            <person name="Bunk B."/>
            <person name="Sproer C."/>
            <person name="Schumann P."/>
            <person name="Evtushenko L.I."/>
            <person name="Kublanov I.V."/>
        </authorList>
    </citation>
    <scope>NUCLEOTIDE SEQUENCE</scope>
    <source>
        <strain evidence="3">DSM 106523</strain>
    </source>
</reference>
<dbReference type="InterPro" id="IPR011990">
    <property type="entry name" value="TPR-like_helical_dom_sf"/>
</dbReference>
<protein>
    <submittedName>
        <fullName evidence="3">Tetratricopeptide repeat protein</fullName>
    </submittedName>
</protein>
<feature type="repeat" description="TPR" evidence="1">
    <location>
        <begin position="247"/>
        <end position="280"/>
    </location>
</feature>
<dbReference type="EMBL" id="CP070499">
    <property type="protein sequence ID" value="QSB16846.1"/>
    <property type="molecule type" value="Genomic_DNA"/>
</dbReference>